<organism evidence="1">
    <name type="scientific">Arundo donax</name>
    <name type="common">Giant reed</name>
    <name type="synonym">Donax arundinaceus</name>
    <dbReference type="NCBI Taxonomy" id="35708"/>
    <lineage>
        <taxon>Eukaryota</taxon>
        <taxon>Viridiplantae</taxon>
        <taxon>Streptophyta</taxon>
        <taxon>Embryophyta</taxon>
        <taxon>Tracheophyta</taxon>
        <taxon>Spermatophyta</taxon>
        <taxon>Magnoliopsida</taxon>
        <taxon>Liliopsida</taxon>
        <taxon>Poales</taxon>
        <taxon>Poaceae</taxon>
        <taxon>PACMAD clade</taxon>
        <taxon>Arundinoideae</taxon>
        <taxon>Arundineae</taxon>
        <taxon>Arundo</taxon>
    </lineage>
</organism>
<name>A0A0A9DXI1_ARUDO</name>
<dbReference type="EMBL" id="GBRH01209433">
    <property type="protein sequence ID" value="JAD88462.1"/>
    <property type="molecule type" value="Transcribed_RNA"/>
</dbReference>
<accession>A0A0A9DXI1</accession>
<protein>
    <submittedName>
        <fullName evidence="1">Uncharacterized protein</fullName>
    </submittedName>
</protein>
<sequence length="44" mass="5039">MSSTEPNLLSVLLSISSFLCKMIQVRYMHLHGRYTILDQIVGNE</sequence>
<proteinExistence type="predicted"/>
<evidence type="ECO:0000313" key="1">
    <source>
        <dbReference type="EMBL" id="JAD88462.1"/>
    </source>
</evidence>
<dbReference type="AlphaFoldDB" id="A0A0A9DXI1"/>
<reference evidence="1" key="2">
    <citation type="journal article" date="2015" name="Data Brief">
        <title>Shoot transcriptome of the giant reed, Arundo donax.</title>
        <authorList>
            <person name="Barrero R.A."/>
            <person name="Guerrero F.D."/>
            <person name="Moolhuijzen P."/>
            <person name="Goolsby J.A."/>
            <person name="Tidwell J."/>
            <person name="Bellgard S.E."/>
            <person name="Bellgard M.I."/>
        </authorList>
    </citation>
    <scope>NUCLEOTIDE SEQUENCE</scope>
    <source>
        <tissue evidence="1">Shoot tissue taken approximately 20 cm above the soil surface</tissue>
    </source>
</reference>
<reference evidence="1" key="1">
    <citation type="submission" date="2014-09" db="EMBL/GenBank/DDBJ databases">
        <authorList>
            <person name="Magalhaes I.L.F."/>
            <person name="Oliveira U."/>
            <person name="Santos F.R."/>
            <person name="Vidigal T.H.D.A."/>
            <person name="Brescovit A.D."/>
            <person name="Santos A.J."/>
        </authorList>
    </citation>
    <scope>NUCLEOTIDE SEQUENCE</scope>
    <source>
        <tissue evidence="1">Shoot tissue taken approximately 20 cm above the soil surface</tissue>
    </source>
</reference>